<organism evidence="1 2">
    <name type="scientific">Apostasia shenzhenica</name>
    <dbReference type="NCBI Taxonomy" id="1088818"/>
    <lineage>
        <taxon>Eukaryota</taxon>
        <taxon>Viridiplantae</taxon>
        <taxon>Streptophyta</taxon>
        <taxon>Embryophyta</taxon>
        <taxon>Tracheophyta</taxon>
        <taxon>Spermatophyta</taxon>
        <taxon>Magnoliopsida</taxon>
        <taxon>Liliopsida</taxon>
        <taxon>Asparagales</taxon>
        <taxon>Orchidaceae</taxon>
        <taxon>Apostasioideae</taxon>
        <taxon>Apostasia</taxon>
    </lineage>
</organism>
<keyword evidence="2" id="KW-1185">Reference proteome</keyword>
<accession>A0A2I0A098</accession>
<dbReference type="EMBL" id="KZ452066">
    <property type="protein sequence ID" value="PKA48952.1"/>
    <property type="molecule type" value="Genomic_DNA"/>
</dbReference>
<dbReference type="Proteomes" id="UP000236161">
    <property type="component" value="Unassembled WGS sequence"/>
</dbReference>
<evidence type="ECO:0000313" key="1">
    <source>
        <dbReference type="EMBL" id="PKA48952.1"/>
    </source>
</evidence>
<proteinExistence type="predicted"/>
<gene>
    <name evidence="1" type="ORF">AXF42_Ash021814</name>
</gene>
<sequence length="94" mass="10475">MELDRQKTKKIGDDIVFVAGENPHADIKPQLLRINQCDCFLSSAKKMKEKYTNIFLGRAAAGILVNWLPADLNCRRACVAPGWLASHPVESCAY</sequence>
<dbReference type="AlphaFoldDB" id="A0A2I0A098"/>
<name>A0A2I0A098_9ASPA</name>
<reference evidence="1 2" key="1">
    <citation type="journal article" date="2017" name="Nature">
        <title>The Apostasia genome and the evolution of orchids.</title>
        <authorList>
            <person name="Zhang G.Q."/>
            <person name="Liu K.W."/>
            <person name="Li Z."/>
            <person name="Lohaus R."/>
            <person name="Hsiao Y.Y."/>
            <person name="Niu S.C."/>
            <person name="Wang J.Y."/>
            <person name="Lin Y.C."/>
            <person name="Xu Q."/>
            <person name="Chen L.J."/>
            <person name="Yoshida K."/>
            <person name="Fujiwara S."/>
            <person name="Wang Z.W."/>
            <person name="Zhang Y.Q."/>
            <person name="Mitsuda N."/>
            <person name="Wang M."/>
            <person name="Liu G.H."/>
            <person name="Pecoraro L."/>
            <person name="Huang H.X."/>
            <person name="Xiao X.J."/>
            <person name="Lin M."/>
            <person name="Wu X.Y."/>
            <person name="Wu W.L."/>
            <person name="Chen Y.Y."/>
            <person name="Chang S.B."/>
            <person name="Sakamoto S."/>
            <person name="Ohme-Takagi M."/>
            <person name="Yagi M."/>
            <person name="Zeng S.J."/>
            <person name="Shen C.Y."/>
            <person name="Yeh C.M."/>
            <person name="Luo Y.B."/>
            <person name="Tsai W.C."/>
            <person name="Van de Peer Y."/>
            <person name="Liu Z.J."/>
        </authorList>
    </citation>
    <scope>NUCLEOTIDE SEQUENCE [LARGE SCALE GENOMIC DNA]</scope>
    <source>
        <strain evidence="2">cv. Shenzhen</strain>
        <tissue evidence="1">Stem</tissue>
    </source>
</reference>
<evidence type="ECO:0000313" key="2">
    <source>
        <dbReference type="Proteomes" id="UP000236161"/>
    </source>
</evidence>
<protein>
    <submittedName>
        <fullName evidence="1">Uncharacterized protein</fullName>
    </submittedName>
</protein>